<dbReference type="EMBL" id="UOEH01000109">
    <property type="protein sequence ID" value="VAV93232.1"/>
    <property type="molecule type" value="Genomic_DNA"/>
</dbReference>
<name>A0A3B0RNF9_9ZZZZ</name>
<evidence type="ECO:0000313" key="1">
    <source>
        <dbReference type="EMBL" id="VAV93232.1"/>
    </source>
</evidence>
<accession>A0A3B0RNF9</accession>
<organism evidence="1">
    <name type="scientific">hydrothermal vent metagenome</name>
    <dbReference type="NCBI Taxonomy" id="652676"/>
    <lineage>
        <taxon>unclassified sequences</taxon>
        <taxon>metagenomes</taxon>
        <taxon>ecological metagenomes</taxon>
    </lineage>
</organism>
<feature type="non-terminal residue" evidence="1">
    <location>
        <position position="1"/>
    </location>
</feature>
<protein>
    <submittedName>
        <fullName evidence="1">Uncharacterized protein</fullName>
    </submittedName>
</protein>
<dbReference type="AlphaFoldDB" id="A0A3B0RNF9"/>
<sequence length="110" mass="12208">KNAPRSVSRPSMKMREAIMHRVTLPKLAIERPPELRITFAIGAALIVQAALALVWTGAASERLAQLERGAEQNAEIIERTTRLEEQARFASATLVRIEAKLDRLMMESGS</sequence>
<reference evidence="1" key="1">
    <citation type="submission" date="2018-06" db="EMBL/GenBank/DDBJ databases">
        <authorList>
            <person name="Zhirakovskaya E."/>
        </authorList>
    </citation>
    <scope>NUCLEOTIDE SEQUENCE</scope>
</reference>
<proteinExistence type="predicted"/>
<gene>
    <name evidence="1" type="ORF">MNBD_ALPHA05-1964</name>
</gene>